<organism evidence="1">
    <name type="scientific">marine metagenome</name>
    <dbReference type="NCBI Taxonomy" id="408172"/>
    <lineage>
        <taxon>unclassified sequences</taxon>
        <taxon>metagenomes</taxon>
        <taxon>ecological metagenomes</taxon>
    </lineage>
</organism>
<sequence>MITVISPAKKLSSDCSAADGLQSTCEFLDPASTLVKILKKYQPDMLSDIMNISENLSILNWERYQNWSIPFHSDSARQAMYTFTGDTYTGFDIATLSKADIKFCQQHTRILSGLYGLLRPMDLIMPYRLEMGTRLDHGNGNDLYAFWGDIITKTLNRELISHKQRVIINCASVEYFKVIDMSKLEAVVVTPVFKEIKKGKPKIVSFFAKKARGAMARYIVQNRIHNPTNIHDFDQDGYCYNPSLSTPNSPVFTR</sequence>
<dbReference type="Pfam" id="PF03883">
    <property type="entry name" value="H2O2_YaaD"/>
    <property type="match status" value="1"/>
</dbReference>
<protein>
    <submittedName>
        <fullName evidence="1">Uncharacterized protein</fullName>
    </submittedName>
</protein>
<accession>A0A381RX52</accession>
<dbReference type="PANTHER" id="PTHR30283:SF4">
    <property type="entry name" value="PEROXIDE STRESS RESISTANCE PROTEIN YAAA"/>
    <property type="match status" value="1"/>
</dbReference>
<reference evidence="1" key="1">
    <citation type="submission" date="2018-05" db="EMBL/GenBank/DDBJ databases">
        <authorList>
            <person name="Lanie J.A."/>
            <person name="Ng W.-L."/>
            <person name="Kazmierczak K.M."/>
            <person name="Andrzejewski T.M."/>
            <person name="Davidsen T.M."/>
            <person name="Wayne K.J."/>
            <person name="Tettelin H."/>
            <person name="Glass J.I."/>
            <person name="Rusch D."/>
            <person name="Podicherti R."/>
            <person name="Tsui H.-C.T."/>
            <person name="Winkler M.E."/>
        </authorList>
    </citation>
    <scope>NUCLEOTIDE SEQUENCE</scope>
</reference>
<dbReference type="GO" id="GO:0033194">
    <property type="term" value="P:response to hydroperoxide"/>
    <property type="evidence" value="ECO:0007669"/>
    <property type="project" value="TreeGrafter"/>
</dbReference>
<dbReference type="GO" id="GO:0005829">
    <property type="term" value="C:cytosol"/>
    <property type="evidence" value="ECO:0007669"/>
    <property type="project" value="TreeGrafter"/>
</dbReference>
<name>A0A381RX52_9ZZZZ</name>
<dbReference type="AlphaFoldDB" id="A0A381RX52"/>
<dbReference type="EMBL" id="UINC01002152">
    <property type="protein sequence ID" value="SUZ93503.1"/>
    <property type="molecule type" value="Genomic_DNA"/>
</dbReference>
<dbReference type="NCBIfam" id="NF002542">
    <property type="entry name" value="PRK02101.1-3"/>
    <property type="match status" value="1"/>
</dbReference>
<dbReference type="InterPro" id="IPR005583">
    <property type="entry name" value="YaaA"/>
</dbReference>
<dbReference type="PANTHER" id="PTHR30283">
    <property type="entry name" value="PEROXIDE STRESS RESPONSE PROTEIN YAAA"/>
    <property type="match status" value="1"/>
</dbReference>
<proteinExistence type="inferred from homology"/>
<evidence type="ECO:0000313" key="1">
    <source>
        <dbReference type="EMBL" id="SUZ93503.1"/>
    </source>
</evidence>
<gene>
    <name evidence="1" type="ORF">METZ01_LOCUS46357</name>
</gene>
<dbReference type="HAMAP" id="MF_00652">
    <property type="entry name" value="UPF0246"/>
    <property type="match status" value="1"/>
</dbReference>